<name>X1VN96_9ZZZZ</name>
<sequence>LVNTAIIPLMVRTDGIFPKDITIGEGLEELAKIIEEVTK</sequence>
<reference evidence="1" key="1">
    <citation type="journal article" date="2014" name="Front. Microbiol.">
        <title>High frequency of phylogenetically diverse reductive dehalogenase-homologous genes in deep subseafloor sedimentary metagenomes.</title>
        <authorList>
            <person name="Kawai M."/>
            <person name="Futagami T."/>
            <person name="Toyoda A."/>
            <person name="Takaki Y."/>
            <person name="Nishi S."/>
            <person name="Hori S."/>
            <person name="Arai W."/>
            <person name="Tsubouchi T."/>
            <person name="Morono Y."/>
            <person name="Uchiyama I."/>
            <person name="Ito T."/>
            <person name="Fujiyama A."/>
            <person name="Inagaki F."/>
            <person name="Takami H."/>
        </authorList>
    </citation>
    <scope>NUCLEOTIDE SEQUENCE</scope>
    <source>
        <strain evidence="1">Expedition CK06-06</strain>
    </source>
</reference>
<dbReference type="EMBL" id="BARW01043090">
    <property type="protein sequence ID" value="GAJ17701.1"/>
    <property type="molecule type" value="Genomic_DNA"/>
</dbReference>
<accession>X1VN96</accession>
<dbReference type="AlphaFoldDB" id="X1VN96"/>
<organism evidence="1">
    <name type="scientific">marine sediment metagenome</name>
    <dbReference type="NCBI Taxonomy" id="412755"/>
    <lineage>
        <taxon>unclassified sequences</taxon>
        <taxon>metagenomes</taxon>
        <taxon>ecological metagenomes</taxon>
    </lineage>
</organism>
<proteinExistence type="predicted"/>
<evidence type="ECO:0000313" key="1">
    <source>
        <dbReference type="EMBL" id="GAJ17701.1"/>
    </source>
</evidence>
<comment type="caution">
    <text evidence="1">The sequence shown here is derived from an EMBL/GenBank/DDBJ whole genome shotgun (WGS) entry which is preliminary data.</text>
</comment>
<gene>
    <name evidence="1" type="ORF">S12H4_63383</name>
</gene>
<feature type="non-terminal residue" evidence="1">
    <location>
        <position position="1"/>
    </location>
</feature>
<protein>
    <submittedName>
        <fullName evidence="1">Uncharacterized protein</fullName>
    </submittedName>
</protein>